<reference evidence="1 2" key="1">
    <citation type="submission" date="2023-09" db="EMBL/GenBank/DDBJ databases">
        <title>Nesidiocoris tenuis whole genome shotgun sequence.</title>
        <authorList>
            <person name="Shibata T."/>
            <person name="Shimoda M."/>
            <person name="Kobayashi T."/>
            <person name="Uehara T."/>
        </authorList>
    </citation>
    <scope>NUCLEOTIDE SEQUENCE [LARGE SCALE GENOMIC DNA]</scope>
    <source>
        <strain evidence="1 2">Japan</strain>
    </source>
</reference>
<protein>
    <submittedName>
        <fullName evidence="1">Uncharacterized protein</fullName>
    </submittedName>
</protein>
<evidence type="ECO:0000313" key="1">
    <source>
        <dbReference type="EMBL" id="BES97966.1"/>
    </source>
</evidence>
<keyword evidence="2" id="KW-1185">Reference proteome</keyword>
<proteinExistence type="predicted"/>
<gene>
    <name evidence="1" type="ORF">NTJ_10781</name>
</gene>
<organism evidence="1 2">
    <name type="scientific">Nesidiocoris tenuis</name>
    <dbReference type="NCBI Taxonomy" id="355587"/>
    <lineage>
        <taxon>Eukaryota</taxon>
        <taxon>Metazoa</taxon>
        <taxon>Ecdysozoa</taxon>
        <taxon>Arthropoda</taxon>
        <taxon>Hexapoda</taxon>
        <taxon>Insecta</taxon>
        <taxon>Pterygota</taxon>
        <taxon>Neoptera</taxon>
        <taxon>Paraneoptera</taxon>
        <taxon>Hemiptera</taxon>
        <taxon>Heteroptera</taxon>
        <taxon>Panheteroptera</taxon>
        <taxon>Cimicomorpha</taxon>
        <taxon>Miridae</taxon>
        <taxon>Dicyphina</taxon>
        <taxon>Nesidiocoris</taxon>
    </lineage>
</organism>
<dbReference type="EMBL" id="AP028916">
    <property type="protein sequence ID" value="BES97966.1"/>
    <property type="molecule type" value="Genomic_DNA"/>
</dbReference>
<name>A0ABN7B485_9HEMI</name>
<accession>A0ABN7B485</accession>
<evidence type="ECO:0000313" key="2">
    <source>
        <dbReference type="Proteomes" id="UP001307889"/>
    </source>
</evidence>
<sequence length="86" mass="10144">MGGFHLQQLTVMYYHHYSSDPPTVSQDYKRRAVRNCTFPFWSSRKGALTAKVLLNIAIGMKVQSRESRARLRRGMAMDVREWIIYY</sequence>
<dbReference type="Proteomes" id="UP001307889">
    <property type="component" value="Chromosome 8"/>
</dbReference>